<dbReference type="EMBL" id="LR862137">
    <property type="protein sequence ID" value="CAD1844128.1"/>
    <property type="molecule type" value="Genomic_DNA"/>
</dbReference>
<dbReference type="AlphaFoldDB" id="A0A6V7QMA5"/>
<reference evidence="1" key="1">
    <citation type="submission" date="2020-07" db="EMBL/GenBank/DDBJ databases">
        <authorList>
            <person name="Lin J."/>
        </authorList>
    </citation>
    <scope>NUCLEOTIDE SEQUENCE</scope>
</reference>
<sequence length="230" mass="26066">MVVRYLSSRTVKTKSSTVSTASKRFDSWCPRSQIRILVDFHSQLSLFLKEINEYYLYCEIPGVLLLRFPASTVGVSTRTRCRSVGLQRNLVRWIQDFERNPEAQLDYWTGRISVDPTGCSTVERVLCCQGLVLESLIELDRDTLHTRLGSSHECHSGDGRCVFALCRGSWIVPTGRDGCIHSPWGGYNYRFVYRKNSFVYGGFVGVPGERVIRGVTCTLHSGSISYTLFI</sequence>
<organism evidence="1">
    <name type="scientific">Ananas comosus var. bracteatus</name>
    <name type="common">red pineapple</name>
    <dbReference type="NCBI Taxonomy" id="296719"/>
    <lineage>
        <taxon>Eukaryota</taxon>
        <taxon>Viridiplantae</taxon>
        <taxon>Streptophyta</taxon>
        <taxon>Embryophyta</taxon>
        <taxon>Tracheophyta</taxon>
        <taxon>Spermatophyta</taxon>
        <taxon>Magnoliopsida</taxon>
        <taxon>Liliopsida</taxon>
        <taxon>Poales</taxon>
        <taxon>Bromeliaceae</taxon>
        <taxon>Bromelioideae</taxon>
        <taxon>Ananas</taxon>
    </lineage>
</organism>
<proteinExistence type="predicted"/>
<gene>
    <name evidence="1" type="ORF">CB5_LOCUS27339</name>
</gene>
<evidence type="ECO:0000313" key="1">
    <source>
        <dbReference type="EMBL" id="CAD1844128.1"/>
    </source>
</evidence>
<name>A0A6V7QMA5_ANACO</name>
<protein>
    <submittedName>
        <fullName evidence="1">Uncharacterized protein</fullName>
    </submittedName>
</protein>
<accession>A0A6V7QMA5</accession>